<dbReference type="Pfam" id="PF00255">
    <property type="entry name" value="GSHPx"/>
    <property type="match status" value="1"/>
</dbReference>
<comment type="similarity">
    <text evidence="1 4">Belongs to the glutathione peroxidase family.</text>
</comment>
<accession>A0ABS5CKL2</accession>
<dbReference type="InterPro" id="IPR029759">
    <property type="entry name" value="GPX_AS"/>
</dbReference>
<feature type="domain" description="Thioredoxin" evidence="5">
    <location>
        <begin position="1"/>
        <end position="158"/>
    </location>
</feature>
<dbReference type="CDD" id="cd00340">
    <property type="entry name" value="GSH_Peroxidase"/>
    <property type="match status" value="1"/>
</dbReference>
<evidence type="ECO:0000313" key="7">
    <source>
        <dbReference type="Proteomes" id="UP000673394"/>
    </source>
</evidence>
<comment type="caution">
    <text evidence="6">The sequence shown here is derived from an EMBL/GenBank/DDBJ whole genome shotgun (WGS) entry which is preliminary data.</text>
</comment>
<name>A0ABS5CKL2_9BACL</name>
<dbReference type="InterPro" id="IPR013766">
    <property type="entry name" value="Thioredoxin_domain"/>
</dbReference>
<evidence type="ECO:0000256" key="1">
    <source>
        <dbReference type="ARBA" id="ARBA00006926"/>
    </source>
</evidence>
<evidence type="ECO:0000256" key="3">
    <source>
        <dbReference type="ARBA" id="ARBA00023002"/>
    </source>
</evidence>
<dbReference type="GO" id="GO:0004601">
    <property type="term" value="F:peroxidase activity"/>
    <property type="evidence" value="ECO:0007669"/>
    <property type="project" value="UniProtKB-KW"/>
</dbReference>
<dbReference type="EMBL" id="JAGKSP010000017">
    <property type="protein sequence ID" value="MBP3966405.1"/>
    <property type="molecule type" value="Genomic_DNA"/>
</dbReference>
<evidence type="ECO:0000256" key="2">
    <source>
        <dbReference type="ARBA" id="ARBA00022559"/>
    </source>
</evidence>
<evidence type="ECO:0000313" key="6">
    <source>
        <dbReference type="EMBL" id="MBP3966405.1"/>
    </source>
</evidence>
<dbReference type="InterPro" id="IPR000889">
    <property type="entry name" value="Glutathione_peroxidase"/>
</dbReference>
<protein>
    <recommendedName>
        <fullName evidence="4">Glutathione peroxidase</fullName>
    </recommendedName>
</protein>
<dbReference type="PIRSF" id="PIRSF000303">
    <property type="entry name" value="Glutathion_perox"/>
    <property type="match status" value="1"/>
</dbReference>
<dbReference type="PROSITE" id="PS00460">
    <property type="entry name" value="GLUTATHIONE_PEROXID_1"/>
    <property type="match status" value="1"/>
</dbReference>
<dbReference type="PROSITE" id="PS51352">
    <property type="entry name" value="THIOREDOXIN_2"/>
    <property type="match status" value="1"/>
</dbReference>
<reference evidence="6 7" key="1">
    <citation type="submission" date="2021-04" db="EMBL/GenBank/DDBJ databases">
        <title>Paenibacillus sp. DLE-14 whole genome sequence.</title>
        <authorList>
            <person name="Ham Y.J."/>
        </authorList>
    </citation>
    <scope>NUCLEOTIDE SEQUENCE [LARGE SCALE GENOMIC DNA]</scope>
    <source>
        <strain evidence="6 7">DLE-14</strain>
    </source>
</reference>
<gene>
    <name evidence="6" type="ORF">I8J30_27240</name>
</gene>
<dbReference type="PANTHER" id="PTHR11592:SF78">
    <property type="entry name" value="GLUTATHIONE PEROXIDASE"/>
    <property type="match status" value="1"/>
</dbReference>
<evidence type="ECO:0000256" key="4">
    <source>
        <dbReference type="RuleBase" id="RU000499"/>
    </source>
</evidence>
<keyword evidence="3 4" id="KW-0560">Oxidoreductase</keyword>
<organism evidence="6 7">
    <name type="scientific">Paenibacillus lignilyticus</name>
    <dbReference type="NCBI Taxonomy" id="1172615"/>
    <lineage>
        <taxon>Bacteria</taxon>
        <taxon>Bacillati</taxon>
        <taxon>Bacillota</taxon>
        <taxon>Bacilli</taxon>
        <taxon>Bacillales</taxon>
        <taxon>Paenibacillaceae</taxon>
        <taxon>Paenibacillus</taxon>
    </lineage>
</organism>
<proteinExistence type="inferred from homology"/>
<dbReference type="InterPro" id="IPR029760">
    <property type="entry name" value="GPX_CS"/>
</dbReference>
<dbReference type="SUPFAM" id="SSF52833">
    <property type="entry name" value="Thioredoxin-like"/>
    <property type="match status" value="1"/>
</dbReference>
<dbReference type="PROSITE" id="PS51355">
    <property type="entry name" value="GLUTATHIONE_PEROXID_3"/>
    <property type="match status" value="1"/>
</dbReference>
<keyword evidence="2 4" id="KW-0575">Peroxidase</keyword>
<dbReference type="RefSeq" id="WP_091224288.1">
    <property type="nucleotide sequence ID" value="NZ_JAGKSP010000017.1"/>
</dbReference>
<evidence type="ECO:0000259" key="5">
    <source>
        <dbReference type="PROSITE" id="PS51352"/>
    </source>
</evidence>
<dbReference type="PRINTS" id="PR01011">
    <property type="entry name" value="GLUTPROXDASE"/>
</dbReference>
<dbReference type="Proteomes" id="UP000673394">
    <property type="component" value="Unassembled WGS sequence"/>
</dbReference>
<dbReference type="PANTHER" id="PTHR11592">
    <property type="entry name" value="GLUTATHIONE PEROXIDASE"/>
    <property type="match status" value="1"/>
</dbReference>
<dbReference type="PROSITE" id="PS00763">
    <property type="entry name" value="GLUTATHIONE_PEROXID_2"/>
    <property type="match status" value="1"/>
</dbReference>
<dbReference type="Gene3D" id="3.40.30.10">
    <property type="entry name" value="Glutaredoxin"/>
    <property type="match status" value="1"/>
</dbReference>
<sequence>MNVYDFKVQTVRGEEKSLSDYRGQVLLIVNTATKCGLAPQFKELQRLHETYKDAGLTVLGFPCNQFQNQEPVKNSDMEETCQINFGVTFPLLGKIDVNGPNADPLYKYLKKEASGLFGSGIKWNFTKFLVDAEGRVVKRYSPTTKPLKFEAHIKKLLEQAKSKTLVH</sequence>
<keyword evidence="7" id="KW-1185">Reference proteome</keyword>
<dbReference type="InterPro" id="IPR036249">
    <property type="entry name" value="Thioredoxin-like_sf"/>
</dbReference>